<dbReference type="AlphaFoldDB" id="A0A6A7G6S7"/>
<dbReference type="Pfam" id="PF00977">
    <property type="entry name" value="His_biosynth"/>
    <property type="match status" value="1"/>
</dbReference>
<dbReference type="PIRSF" id="PIRSF036936">
    <property type="entry name" value="IGPS_HisHF"/>
    <property type="match status" value="1"/>
</dbReference>
<evidence type="ECO:0000259" key="16">
    <source>
        <dbReference type="Pfam" id="PF00117"/>
    </source>
</evidence>
<keyword evidence="6 12" id="KW-0456">Lyase</keyword>
<comment type="similarity">
    <text evidence="11 12">In the C-terminal section; belongs to the HisA/HisF family.</text>
</comment>
<dbReference type="InterPro" id="IPR004651">
    <property type="entry name" value="HisF"/>
</dbReference>
<evidence type="ECO:0000256" key="13">
    <source>
        <dbReference type="PIRSR" id="PIRSR036936-1"/>
    </source>
</evidence>
<keyword evidence="5 12" id="KW-0368">Histidine biosynthesis</keyword>
<evidence type="ECO:0000256" key="10">
    <source>
        <dbReference type="ARBA" id="ARBA00055946"/>
    </source>
</evidence>
<protein>
    <recommendedName>
        <fullName evidence="12">Imidazole glycerol phosphate synthase hisHF</fullName>
    </recommendedName>
    <domain>
        <recommendedName>
            <fullName evidence="12">Glutaminase</fullName>
            <ecNumber evidence="12">3.5.1.2</ecNumber>
        </recommendedName>
    </domain>
    <domain>
        <recommendedName>
            <fullName evidence="12">Cyclase</fullName>
        </recommendedName>
    </domain>
</protein>
<dbReference type="HAMAP" id="MF_00278">
    <property type="entry name" value="HisH"/>
    <property type="match status" value="1"/>
</dbReference>
<keyword evidence="4 12" id="KW-0315">Glutamine amidotransferase</keyword>
<dbReference type="GO" id="GO:0016829">
    <property type="term" value="F:lyase activity"/>
    <property type="evidence" value="ECO:0007669"/>
    <property type="project" value="UniProtKB-KW"/>
</dbReference>
<evidence type="ECO:0000256" key="11">
    <source>
        <dbReference type="ARBA" id="ARBA00061106"/>
    </source>
</evidence>
<dbReference type="CDD" id="cd04731">
    <property type="entry name" value="HisF"/>
    <property type="match status" value="1"/>
</dbReference>
<feature type="region of interest" description="PRFAR binding" evidence="14">
    <location>
        <begin position="469"/>
        <end position="470"/>
    </location>
</feature>
<evidence type="ECO:0000256" key="6">
    <source>
        <dbReference type="ARBA" id="ARBA00023239"/>
    </source>
</evidence>
<comment type="catalytic activity">
    <reaction evidence="9 12">
        <text>L-glutamine + H2O = L-glutamate + NH4(+)</text>
        <dbReference type="Rhea" id="RHEA:15889"/>
        <dbReference type="ChEBI" id="CHEBI:15377"/>
        <dbReference type="ChEBI" id="CHEBI:28938"/>
        <dbReference type="ChEBI" id="CHEBI:29985"/>
        <dbReference type="ChEBI" id="CHEBI:58359"/>
        <dbReference type="EC" id="3.5.1.2"/>
    </reaction>
</comment>
<feature type="region of interest" description="PRFAR binding" evidence="14">
    <location>
        <begin position="357"/>
        <end position="358"/>
    </location>
</feature>
<evidence type="ECO:0000256" key="4">
    <source>
        <dbReference type="ARBA" id="ARBA00022962"/>
    </source>
</evidence>
<evidence type="ECO:0000256" key="2">
    <source>
        <dbReference type="ARBA" id="ARBA00022605"/>
    </source>
</evidence>
<evidence type="ECO:0000256" key="1">
    <source>
        <dbReference type="ARBA" id="ARBA00005091"/>
    </source>
</evidence>
<dbReference type="PROSITE" id="PS51273">
    <property type="entry name" value="GATASE_TYPE_1"/>
    <property type="match status" value="1"/>
</dbReference>
<dbReference type="NCBIfam" id="TIGR01855">
    <property type="entry name" value="IMP_synth_hisH"/>
    <property type="match status" value="1"/>
</dbReference>
<accession>A0A6A7G6S7</accession>
<dbReference type="InterPro" id="IPR017926">
    <property type="entry name" value="GATASE"/>
</dbReference>
<proteinExistence type="evidence at transcript level"/>
<feature type="binding site" description="covalent" evidence="14">
    <location>
        <position position="82"/>
    </location>
    <ligand>
        <name>L-glutamine</name>
        <dbReference type="ChEBI" id="CHEBI:58359"/>
    </ligand>
</feature>
<organism evidence="17">
    <name type="scientific">Hirondellea gigas</name>
    <dbReference type="NCBI Taxonomy" id="1518452"/>
    <lineage>
        <taxon>Eukaryota</taxon>
        <taxon>Metazoa</taxon>
        <taxon>Ecdysozoa</taxon>
        <taxon>Arthropoda</taxon>
        <taxon>Crustacea</taxon>
        <taxon>Multicrustacea</taxon>
        <taxon>Malacostraca</taxon>
        <taxon>Eumalacostraca</taxon>
        <taxon>Peracarida</taxon>
        <taxon>Amphipoda</taxon>
        <taxon>Amphilochidea</taxon>
        <taxon>Lysianassida</taxon>
        <taxon>Lysianassidira</taxon>
        <taxon>Lysianassoidea</taxon>
        <taxon>Lysianassidae</taxon>
        <taxon>Hirondellea</taxon>
    </lineage>
</organism>
<dbReference type="InterPro" id="IPR010139">
    <property type="entry name" value="Imidazole-glycPsynth_HisH"/>
</dbReference>
<dbReference type="InterPro" id="IPR014640">
    <property type="entry name" value="IGPS_HisHF"/>
</dbReference>
<dbReference type="InterPro" id="IPR011060">
    <property type="entry name" value="RibuloseP-bd_barrel"/>
</dbReference>
<feature type="binding site" evidence="14">
    <location>
        <position position="464"/>
    </location>
    <ligand>
        <name>substrate</name>
    </ligand>
</feature>
<sequence length="554" mass="60990">MAKEVTLLDYGAGNVRSIRNAITRLGFTIIDVKDASDIESAKKLIFPGVGAFKSAVENLHEKRLFEPLKKYLQANRPFFGICIGLQLLFEGSDENPGVEGLGIIPGRITKFDVAPLSVPHMGWNGVSLVEREDKCRVLSGDEILYFVHSYCPLRTEKNAEWIATATNYGKVEFISSVQRGNIIATQFHPEKSGLTGVNVLRRFLEDDDVKDVDIKNFSRPTTLRKRVIACLDVRTNDEGDLVVTKGDQYDVRETAKNDPNHPDRKVRNLGKPVALARRYFEEGADEITFLNITSFRESPLQDSPMLRVLEETSENVFVPLTIGGGIRSYTDKTGRKWSALDVANQYFRSGADKVSIGSDAVYCAEDLISRSGKCLGNTAIEEISRVYGSQAVVISVDPRRVFVNSPKDTHHTVLRVSDDDRGPNGEQFCWYQCTVRGGREGRDLDAHQLVKSCETLGAGEILLNCIHKDGTKSGFDIPFIESICNSVTIPVIASSGAGTPQHFSEVFANTTAEAALAAGIFHRKEVPLQSVKAHLQSSGIPTRSAQGGKITTHI</sequence>
<dbReference type="CDD" id="cd01748">
    <property type="entry name" value="GATase1_IGP_Synthase"/>
    <property type="match status" value="1"/>
</dbReference>
<dbReference type="PANTHER" id="PTHR21235:SF2">
    <property type="entry name" value="IMIDAZOLE GLYCEROL PHOSPHATE SYNTHASE HISHF"/>
    <property type="match status" value="1"/>
</dbReference>
<evidence type="ECO:0000256" key="5">
    <source>
        <dbReference type="ARBA" id="ARBA00023102"/>
    </source>
</evidence>
<evidence type="ECO:0000256" key="3">
    <source>
        <dbReference type="ARBA" id="ARBA00022801"/>
    </source>
</evidence>
<dbReference type="GO" id="GO:0004359">
    <property type="term" value="F:glutaminase activity"/>
    <property type="evidence" value="ECO:0007669"/>
    <property type="project" value="UniProtKB-EC"/>
</dbReference>
<feature type="region of interest" description="PRFAR binding" evidence="14">
    <location>
        <begin position="518"/>
        <end position="519"/>
    </location>
</feature>
<dbReference type="InterPro" id="IPR006062">
    <property type="entry name" value="His_biosynth"/>
</dbReference>
<evidence type="ECO:0000256" key="8">
    <source>
        <dbReference type="ARBA" id="ARBA00047838"/>
    </source>
</evidence>
<evidence type="ECO:0000256" key="9">
    <source>
        <dbReference type="ARBA" id="ARBA00049534"/>
    </source>
</evidence>
<dbReference type="GO" id="GO:0000105">
    <property type="term" value="P:L-histidine biosynthetic process"/>
    <property type="evidence" value="ECO:0007669"/>
    <property type="project" value="UniProtKB-UniRule"/>
</dbReference>
<evidence type="ECO:0000256" key="12">
    <source>
        <dbReference type="PIRNR" id="PIRNR036936"/>
    </source>
</evidence>
<keyword evidence="7 12" id="KW-0511">Multifunctional enzyme</keyword>
<feature type="region of interest" description="PRFAR binding" evidence="14">
    <location>
        <begin position="395"/>
        <end position="397"/>
    </location>
</feature>
<dbReference type="FunFam" id="3.20.20.70:FF:000094">
    <property type="entry name" value="Imidazole glycerol phosphate synthase hisHF"/>
    <property type="match status" value="1"/>
</dbReference>
<reference evidence="17" key="1">
    <citation type="submission" date="2017-11" db="EMBL/GenBank/DDBJ databases">
        <title>The sensing device of the deep-sea amphipod.</title>
        <authorList>
            <person name="Kobayashi H."/>
            <person name="Nagahama T."/>
            <person name="Arai W."/>
            <person name="Sasagawa Y."/>
            <person name="Umeda M."/>
            <person name="Hayashi T."/>
            <person name="Nikaido I."/>
            <person name="Watanabe H."/>
            <person name="Oguri K."/>
            <person name="Kitazato H."/>
            <person name="Fujioka K."/>
            <person name="Kido Y."/>
            <person name="Takami H."/>
        </authorList>
    </citation>
    <scope>NUCLEOTIDE SEQUENCE</scope>
    <source>
        <tissue evidence="17">Whole body</tissue>
    </source>
</reference>
<name>A0A6A7G6S7_9CRUS</name>
<evidence type="ECO:0000256" key="15">
    <source>
        <dbReference type="RuleBase" id="RU003657"/>
    </source>
</evidence>
<feature type="binding site" evidence="14">
    <location>
        <position position="325"/>
    </location>
    <ligand>
        <name>substrate</name>
    </ligand>
</feature>
<keyword evidence="3 12" id="KW-0378">Hydrolase</keyword>
<dbReference type="InterPro" id="IPR013785">
    <property type="entry name" value="Aldolase_TIM"/>
</dbReference>
<keyword evidence="17" id="KW-0808">Transferase</keyword>
<dbReference type="PANTHER" id="PTHR21235">
    <property type="entry name" value="IMIDAZOLE GLYCEROL PHOSPHATE SYNTHASE SUBUNIT HISF/H IGP SYNTHASE SUBUNIT HISF/H"/>
    <property type="match status" value="1"/>
</dbReference>
<dbReference type="GO" id="GO:0000107">
    <property type="term" value="F:imidazoleglycerol-phosphate synthase activity"/>
    <property type="evidence" value="ECO:0007669"/>
    <property type="project" value="UniProtKB-UniRule"/>
</dbReference>
<dbReference type="SUPFAM" id="SSF51366">
    <property type="entry name" value="Ribulose-phoshate binding barrel"/>
    <property type="match status" value="1"/>
</dbReference>
<dbReference type="EC" id="3.5.1.2" evidence="12"/>
<feature type="active site" description="For GATase activity" evidence="13">
    <location>
        <position position="188"/>
    </location>
</feature>
<comment type="similarity">
    <text evidence="15">Belongs to the HisA/HisF family.</text>
</comment>
<dbReference type="UniPathway" id="UPA00031">
    <property type="reaction ID" value="UER00010"/>
</dbReference>
<comment type="pathway">
    <text evidence="1 12">Amino-acid biosynthesis; L-histidine biosynthesis; L-histidine from 5-phospho-alpha-D-ribose 1-diphosphate: step 5/9.</text>
</comment>
<dbReference type="InterPro" id="IPR050064">
    <property type="entry name" value="IGPS_HisA/HisF"/>
</dbReference>
<evidence type="ECO:0000256" key="7">
    <source>
        <dbReference type="ARBA" id="ARBA00023268"/>
    </source>
</evidence>
<dbReference type="Gene3D" id="3.40.50.880">
    <property type="match status" value="1"/>
</dbReference>
<feature type="active site" description="For GATase activity" evidence="13">
    <location>
        <position position="190"/>
    </location>
</feature>
<evidence type="ECO:0000256" key="14">
    <source>
        <dbReference type="PIRSR" id="PIRSR036936-2"/>
    </source>
</evidence>
<feature type="active site" evidence="13">
    <location>
        <position position="397"/>
    </location>
</feature>
<comment type="catalytic activity">
    <reaction evidence="8 12">
        <text>5-[(5-phospho-1-deoxy-D-ribulos-1-ylimino)methylamino]-1-(5-phospho-beta-D-ribosyl)imidazole-4-carboxamide + L-glutamine = D-erythro-1-(imidazol-4-yl)glycerol 3-phosphate + 5-amino-1-(5-phospho-beta-D-ribosyl)imidazole-4-carboxamide + L-glutamate + H(+)</text>
        <dbReference type="Rhea" id="RHEA:24793"/>
        <dbReference type="ChEBI" id="CHEBI:15378"/>
        <dbReference type="ChEBI" id="CHEBI:29985"/>
        <dbReference type="ChEBI" id="CHEBI:58278"/>
        <dbReference type="ChEBI" id="CHEBI:58359"/>
        <dbReference type="ChEBI" id="CHEBI:58475"/>
        <dbReference type="ChEBI" id="CHEBI:58525"/>
        <dbReference type="EC" id="4.3.2.10"/>
    </reaction>
</comment>
<dbReference type="NCBIfam" id="TIGR00735">
    <property type="entry name" value="hisF"/>
    <property type="match status" value="1"/>
</dbReference>
<feature type="active site" description="For GATase activity" evidence="13">
    <location>
        <position position="82"/>
    </location>
</feature>
<dbReference type="InterPro" id="IPR029062">
    <property type="entry name" value="Class_I_gatase-like"/>
</dbReference>
<feature type="domain" description="Glutamine amidotransferase" evidence="16">
    <location>
        <begin position="7"/>
        <end position="204"/>
    </location>
</feature>
<feature type="region of interest" description="PRFAR binding" evidence="14">
    <location>
        <begin position="495"/>
        <end position="496"/>
    </location>
</feature>
<keyword evidence="2 12" id="KW-0028">Amino-acid biosynthesis</keyword>
<dbReference type="Pfam" id="PF00117">
    <property type="entry name" value="GATase"/>
    <property type="match status" value="1"/>
</dbReference>
<feature type="active site" evidence="13">
    <location>
        <position position="232"/>
    </location>
</feature>
<evidence type="ECO:0000313" key="17">
    <source>
        <dbReference type="EMBL" id="LAC25663.1"/>
    </source>
</evidence>
<dbReference type="EMBL" id="IACT01006533">
    <property type="protein sequence ID" value="LAC25663.1"/>
    <property type="molecule type" value="mRNA"/>
</dbReference>
<comment type="function">
    <text evidence="10 12">IGPS catalyzes the conversion of PRFAR and glutamine to IGP, AICAR and glutamate. The glutaminase domain produces the ammonia necessary for the cyclase domain to produce IGP and AICAR from PRFAR. The ammonia is channeled to the active site of the cyclase domain.</text>
</comment>
<dbReference type="SUPFAM" id="SSF52317">
    <property type="entry name" value="Class I glutamine amidotransferase-like"/>
    <property type="match status" value="1"/>
</dbReference>
<dbReference type="Gene3D" id="3.20.20.70">
    <property type="entry name" value="Aldolase class I"/>
    <property type="match status" value="1"/>
</dbReference>